<keyword evidence="2" id="KW-1185">Reference proteome</keyword>
<dbReference type="GO" id="GO:0020037">
    <property type="term" value="F:heme binding"/>
    <property type="evidence" value="ECO:0007669"/>
    <property type="project" value="InterPro"/>
</dbReference>
<reference evidence="1 2" key="1">
    <citation type="submission" date="2024-04" db="EMBL/GenBank/DDBJ databases">
        <authorList>
            <person name="Waldvogel A.-M."/>
            <person name="Schoenle A."/>
        </authorList>
    </citation>
    <scope>NUCLEOTIDE SEQUENCE [LARGE SCALE GENOMIC DNA]</scope>
</reference>
<dbReference type="AlphaFoldDB" id="A0AAV2IW42"/>
<dbReference type="EMBL" id="OZ035823">
    <property type="protein sequence ID" value="CAL1569504.1"/>
    <property type="molecule type" value="Genomic_DNA"/>
</dbReference>
<dbReference type="Pfam" id="PF03098">
    <property type="entry name" value="An_peroxidase"/>
    <property type="match status" value="1"/>
</dbReference>
<dbReference type="InterPro" id="IPR037120">
    <property type="entry name" value="Haem_peroxidase_sf_animal"/>
</dbReference>
<dbReference type="GO" id="GO:0004601">
    <property type="term" value="F:peroxidase activity"/>
    <property type="evidence" value="ECO:0007669"/>
    <property type="project" value="InterPro"/>
</dbReference>
<dbReference type="PANTHER" id="PTHR11475:SF63">
    <property type="entry name" value="EOSINOPHIL PEROXIDASE"/>
    <property type="match status" value="1"/>
</dbReference>
<organism evidence="1 2">
    <name type="scientific">Knipowitschia caucasica</name>
    <name type="common">Caucasian dwarf goby</name>
    <name type="synonym">Pomatoschistus caucasicus</name>
    <dbReference type="NCBI Taxonomy" id="637954"/>
    <lineage>
        <taxon>Eukaryota</taxon>
        <taxon>Metazoa</taxon>
        <taxon>Chordata</taxon>
        <taxon>Craniata</taxon>
        <taxon>Vertebrata</taxon>
        <taxon>Euteleostomi</taxon>
        <taxon>Actinopterygii</taxon>
        <taxon>Neopterygii</taxon>
        <taxon>Teleostei</taxon>
        <taxon>Neoteleostei</taxon>
        <taxon>Acanthomorphata</taxon>
        <taxon>Gobiaria</taxon>
        <taxon>Gobiiformes</taxon>
        <taxon>Gobioidei</taxon>
        <taxon>Gobiidae</taxon>
        <taxon>Gobiinae</taxon>
        <taxon>Knipowitschia</taxon>
    </lineage>
</organism>
<dbReference type="Proteomes" id="UP001497482">
    <property type="component" value="Chromosome 1"/>
</dbReference>
<dbReference type="PRINTS" id="PR00457">
    <property type="entry name" value="ANPEROXIDASE"/>
</dbReference>
<dbReference type="Gene3D" id="1.10.640.10">
    <property type="entry name" value="Haem peroxidase domain superfamily, animal type"/>
    <property type="match status" value="1"/>
</dbReference>
<sequence length="96" mass="11028">MMSFTGLEMNMCATRKRITNDTNAKEVPCFIAGEVQVDENIALTSLHTLFSGDHNRVARALKRINPQWDSEMLYQESRNILGAYTQEQRVSHRNRA</sequence>
<dbReference type="InterPro" id="IPR019791">
    <property type="entry name" value="Haem_peroxidase_animal"/>
</dbReference>
<dbReference type="PANTHER" id="PTHR11475">
    <property type="entry name" value="OXIDASE/PEROXIDASE"/>
    <property type="match status" value="1"/>
</dbReference>
<name>A0AAV2IW42_KNICA</name>
<dbReference type="SUPFAM" id="SSF48113">
    <property type="entry name" value="Heme-dependent peroxidases"/>
    <property type="match status" value="1"/>
</dbReference>
<dbReference type="GO" id="GO:0005615">
    <property type="term" value="C:extracellular space"/>
    <property type="evidence" value="ECO:0007669"/>
    <property type="project" value="TreeGrafter"/>
</dbReference>
<protein>
    <submittedName>
        <fullName evidence="1">Uncharacterized protein</fullName>
    </submittedName>
</protein>
<dbReference type="GO" id="GO:0006979">
    <property type="term" value="P:response to oxidative stress"/>
    <property type="evidence" value="ECO:0007669"/>
    <property type="project" value="InterPro"/>
</dbReference>
<evidence type="ECO:0000313" key="2">
    <source>
        <dbReference type="Proteomes" id="UP001497482"/>
    </source>
</evidence>
<gene>
    <name evidence="1" type="ORF">KC01_LOCUS1933</name>
</gene>
<evidence type="ECO:0000313" key="1">
    <source>
        <dbReference type="EMBL" id="CAL1569504.1"/>
    </source>
</evidence>
<proteinExistence type="predicted"/>
<accession>A0AAV2IW42</accession>
<dbReference type="InterPro" id="IPR010255">
    <property type="entry name" value="Haem_peroxidase_sf"/>
</dbReference>
<dbReference type="PROSITE" id="PS50292">
    <property type="entry name" value="PEROXIDASE_3"/>
    <property type="match status" value="1"/>
</dbReference>